<comment type="caution">
    <text evidence="5">The sequence shown here is derived from an EMBL/GenBank/DDBJ whole genome shotgun (WGS) entry which is preliminary data.</text>
</comment>
<protein>
    <submittedName>
        <fullName evidence="5">Benzoyl-CoA reductase/2-hydroxyglutaryl-CoA dehydratase subunit BcrC/BadD/HgdB</fullName>
    </submittedName>
</protein>
<gene>
    <name evidence="5" type="ORF">JN12_03514</name>
</gene>
<reference evidence="5 6" key="1">
    <citation type="submission" date="2019-07" db="EMBL/GenBank/DDBJ databases">
        <title>Genomic Encyclopedia of Archaeal and Bacterial Type Strains, Phase II (KMG-II): from individual species to whole genera.</title>
        <authorList>
            <person name="Goeker M."/>
        </authorList>
    </citation>
    <scope>NUCLEOTIDE SEQUENCE [LARGE SCALE GENOMIC DNA]</scope>
    <source>
        <strain evidence="5 6">ATCC BAA-1139</strain>
    </source>
</reference>
<dbReference type="Proteomes" id="UP000319449">
    <property type="component" value="Unassembled WGS sequence"/>
</dbReference>
<organism evidence="5 6">
    <name type="scientific">Geobacter argillaceus</name>
    <dbReference type="NCBI Taxonomy" id="345631"/>
    <lineage>
        <taxon>Bacteria</taxon>
        <taxon>Pseudomonadati</taxon>
        <taxon>Thermodesulfobacteriota</taxon>
        <taxon>Desulfuromonadia</taxon>
        <taxon>Geobacterales</taxon>
        <taxon>Geobacteraceae</taxon>
        <taxon>Geobacter</taxon>
    </lineage>
</organism>
<keyword evidence="4" id="KW-0411">Iron-sulfur</keyword>
<dbReference type="InterPro" id="IPR010327">
    <property type="entry name" value="FldB/FldC_alpha/beta"/>
</dbReference>
<dbReference type="GO" id="GO:0046872">
    <property type="term" value="F:metal ion binding"/>
    <property type="evidence" value="ECO:0007669"/>
    <property type="project" value="UniProtKB-KW"/>
</dbReference>
<dbReference type="Pfam" id="PF06050">
    <property type="entry name" value="HGD-D"/>
    <property type="match status" value="1"/>
</dbReference>
<keyword evidence="2" id="KW-0479">Metal-binding</keyword>
<dbReference type="AlphaFoldDB" id="A0A562V8G0"/>
<evidence type="ECO:0000256" key="4">
    <source>
        <dbReference type="ARBA" id="ARBA00023014"/>
    </source>
</evidence>
<comment type="similarity">
    <text evidence="1">Belongs to the FldB/FldC dehydratase alpha/beta subunit family.</text>
</comment>
<dbReference type="PANTHER" id="PTHR30548:SF4">
    <property type="entry name" value="SUBUNIT OF OXYGEN-SENSITIVE 2-HYDROXYISOCAPROYL-COA DEHYDRATASE"/>
    <property type="match status" value="1"/>
</dbReference>
<accession>A0A562V8G0</accession>
<dbReference type="GO" id="GO:0051536">
    <property type="term" value="F:iron-sulfur cluster binding"/>
    <property type="evidence" value="ECO:0007669"/>
    <property type="project" value="UniProtKB-KW"/>
</dbReference>
<evidence type="ECO:0000313" key="6">
    <source>
        <dbReference type="Proteomes" id="UP000319449"/>
    </source>
</evidence>
<keyword evidence="3" id="KW-0408">Iron</keyword>
<dbReference type="Gene3D" id="3.40.50.11900">
    <property type="match status" value="1"/>
</dbReference>
<evidence type="ECO:0000256" key="3">
    <source>
        <dbReference type="ARBA" id="ARBA00023004"/>
    </source>
</evidence>
<evidence type="ECO:0000256" key="1">
    <source>
        <dbReference type="ARBA" id="ARBA00005806"/>
    </source>
</evidence>
<evidence type="ECO:0000313" key="5">
    <source>
        <dbReference type="EMBL" id="TWJ14179.1"/>
    </source>
</evidence>
<dbReference type="EMBL" id="VLLN01000030">
    <property type="protein sequence ID" value="TWJ14179.1"/>
    <property type="molecule type" value="Genomic_DNA"/>
</dbReference>
<dbReference type="Gene3D" id="3.40.50.11890">
    <property type="match status" value="1"/>
</dbReference>
<dbReference type="PANTHER" id="PTHR30548">
    <property type="entry name" value="2-HYDROXYGLUTARYL-COA DEHYDRATASE, D-COMPONENT-RELATED"/>
    <property type="match status" value="1"/>
</dbReference>
<name>A0A562V8G0_9BACT</name>
<sequence>MMDDKKTVRKKIQTTDQMNKIMADYFYGLNQAATTGSQKVAWCTSVGPVELLRAMGFVVYFPENHAAMLGATRTSNEVIPTATAIGYSPDICSYLTSDIGAYLKGITPLSKAYPGIKSVPKPDVLVYNTNQCRDVQDWFAWYSRTLGVPCIGVSSPKCISDVTAAHIDDVTRQIEALIPTLVSISEQKLDLARLREVVSLSRQCTDIWKEVLETATASPAPLTFFDSAIHMGPAVVLRGTREAVAYYRLLLSEMKERIGSGIAAVDGERLRLFWEGLPVWGRLRQHSEIFAGFKANIVASSYGSSWIFPALDPDDPIRSMAKAYLELFIVRADVYKEKHLQEMLEKFRVDGIIFHDSKTCPHNANTHYGLPQRLEMKTGIPALVISGDVTDMRCISDEQTKTNIEAFIEQLEEGK</sequence>
<proteinExistence type="inferred from homology"/>
<evidence type="ECO:0000256" key="2">
    <source>
        <dbReference type="ARBA" id="ARBA00022723"/>
    </source>
</evidence>
<keyword evidence="6" id="KW-1185">Reference proteome</keyword>
<dbReference type="RefSeq" id="WP_145025183.1">
    <property type="nucleotide sequence ID" value="NZ_VLLN01000030.1"/>
</dbReference>
<dbReference type="OrthoDB" id="9810278at2"/>